<evidence type="ECO:0008006" key="4">
    <source>
        <dbReference type="Google" id="ProtNLM"/>
    </source>
</evidence>
<dbReference type="RefSeq" id="WP_045948080.1">
    <property type="nucleotide sequence ID" value="NZ_JZWV01000400.1"/>
</dbReference>
<sequence>MRHISPAATLFAVAVLPLALTACSATPKAAPKAAPTSAATAAPAAPKAADAAPAVDGPNKGLLTGTQLKAALAPASFFASGYTADPADARDTGAAYRAPATAEVPTPDCTKLGGTAWTEITGITGVSFAQNAYVNKNTSEEYAQEIDVYQGTTATTVLGALGMLSKACPTYSDEPTHSTVTVTEKPLADVGDGAWAITETSPAWQGGTTLVAARVGHSVVTVLVSSSTDKGLAGATKLTNQLVSNLKGKG</sequence>
<dbReference type="Proteomes" id="UP000033551">
    <property type="component" value="Unassembled WGS sequence"/>
</dbReference>
<evidence type="ECO:0000313" key="3">
    <source>
        <dbReference type="Proteomes" id="UP000033551"/>
    </source>
</evidence>
<dbReference type="PATRIC" id="fig|68223.7.peg.7513"/>
<name>A0A0F4JEN0_9ACTN</name>
<dbReference type="AlphaFoldDB" id="A0A0F4JEN0"/>
<reference evidence="2 3" key="1">
    <citation type="submission" date="2015-02" db="EMBL/GenBank/DDBJ databases">
        <authorList>
            <person name="Ju K.-S."/>
            <person name="Doroghazi J.R."/>
            <person name="Metcalf W."/>
        </authorList>
    </citation>
    <scope>NUCLEOTIDE SEQUENCE [LARGE SCALE GENOMIC DNA]</scope>
    <source>
        <strain evidence="2 3">NRRL ISP-5550</strain>
    </source>
</reference>
<accession>A0A0F4JEN0</accession>
<comment type="caution">
    <text evidence="2">The sequence shown here is derived from an EMBL/GenBank/DDBJ whole genome shotgun (WGS) entry which is preliminary data.</text>
</comment>
<protein>
    <recommendedName>
        <fullName evidence="4">PknH-like extracellular domain-containing protein</fullName>
    </recommendedName>
</protein>
<keyword evidence="1" id="KW-0732">Signal</keyword>
<dbReference type="EMBL" id="JZWV01000400">
    <property type="protein sequence ID" value="KJY32655.1"/>
    <property type="molecule type" value="Genomic_DNA"/>
</dbReference>
<organism evidence="2 3">
    <name type="scientific">Streptomyces katrae</name>
    <dbReference type="NCBI Taxonomy" id="68223"/>
    <lineage>
        <taxon>Bacteria</taxon>
        <taxon>Bacillati</taxon>
        <taxon>Actinomycetota</taxon>
        <taxon>Actinomycetes</taxon>
        <taxon>Kitasatosporales</taxon>
        <taxon>Streptomycetaceae</taxon>
        <taxon>Streptomyces</taxon>
    </lineage>
</organism>
<feature type="signal peptide" evidence="1">
    <location>
        <begin position="1"/>
        <end position="29"/>
    </location>
</feature>
<keyword evidence="3" id="KW-1185">Reference proteome</keyword>
<gene>
    <name evidence="2" type="ORF">VR44_15565</name>
</gene>
<dbReference type="OrthoDB" id="3853694at2"/>
<feature type="chain" id="PRO_5002470464" description="PknH-like extracellular domain-containing protein" evidence="1">
    <location>
        <begin position="30"/>
        <end position="250"/>
    </location>
</feature>
<evidence type="ECO:0000313" key="2">
    <source>
        <dbReference type="EMBL" id="KJY32655.1"/>
    </source>
</evidence>
<evidence type="ECO:0000256" key="1">
    <source>
        <dbReference type="SAM" id="SignalP"/>
    </source>
</evidence>
<dbReference type="PROSITE" id="PS51257">
    <property type="entry name" value="PROKAR_LIPOPROTEIN"/>
    <property type="match status" value="1"/>
</dbReference>
<proteinExistence type="predicted"/>